<reference evidence="1" key="1">
    <citation type="journal article" date="2020" name="Nature">
        <title>Giant virus diversity and host interactions through global metagenomics.</title>
        <authorList>
            <person name="Schulz F."/>
            <person name="Roux S."/>
            <person name="Paez-Espino D."/>
            <person name="Jungbluth S."/>
            <person name="Walsh D.A."/>
            <person name="Denef V.J."/>
            <person name="McMahon K.D."/>
            <person name="Konstantinidis K.T."/>
            <person name="Eloe-Fadrosh E.A."/>
            <person name="Kyrpides N.C."/>
            <person name="Woyke T."/>
        </authorList>
    </citation>
    <scope>NUCLEOTIDE SEQUENCE</scope>
    <source>
        <strain evidence="1">GVMAG-M-3300027810-10</strain>
    </source>
</reference>
<sequence>MISQIFKSCVDREILVELLDKIALKGDIKYTFDNSSYKRANHLNILNEFLDIIKPHYHVSKQFYIDKKQSYKMLSTIVRQLCRLNGIFYKQEIKYAKSTYEIIYHIYYPDKIHTV</sequence>
<name>A0A6C0LFR8_9ZZZZ</name>
<proteinExistence type="predicted"/>
<dbReference type="EMBL" id="MN740497">
    <property type="protein sequence ID" value="QHU29779.1"/>
    <property type="molecule type" value="Genomic_DNA"/>
</dbReference>
<dbReference type="AlphaFoldDB" id="A0A6C0LFR8"/>
<organism evidence="1">
    <name type="scientific">viral metagenome</name>
    <dbReference type="NCBI Taxonomy" id="1070528"/>
    <lineage>
        <taxon>unclassified sequences</taxon>
        <taxon>metagenomes</taxon>
        <taxon>organismal metagenomes</taxon>
    </lineage>
</organism>
<protein>
    <submittedName>
        <fullName evidence="1">Uncharacterized protein</fullName>
    </submittedName>
</protein>
<evidence type="ECO:0000313" key="1">
    <source>
        <dbReference type="EMBL" id="QHU29779.1"/>
    </source>
</evidence>
<accession>A0A6C0LFR8</accession>